<dbReference type="AlphaFoldDB" id="A0A0F9M3R4"/>
<accession>A0A0F9M3R4</accession>
<sequence length="808" mass="93618">MEDEKKIDKKTKIIENLEEKAEREVREKKTELEKLVKDPKKLLGNKLYLAYQSQNTFRKVKGRDERRYSVLDEPINDCLITYFHNTDKLTLDEETIKYNAEVFMDSSKIGKNVDGEYQWQRFDRDEVEDKIDLAWTFYEEEKNGHSAELMKKANSNEALPIDENYVKPPPNHPVNRQDILIIIHMELDKKLIREYANRLVVFLAALSAWLLRHPVGIAGLGASSIGKSFTIGRVLMHFPFVDSGINISPEKRMKLMNKPLLWELHDTTAASLFRTESSLFNRKIIYYGERPNAEKTISSEDEKTARFLRQLASNGSIGKLLLEQAPGSQKWVSVYYKIEAEISLILESAESIEEQELNRTLPLSFDESEEQTKLISQFVGEEKGKPFDRVIQERSEPSKIIQEIISHIPANFFLHMDYENPYYKEITAIVLKMYNFAIHTRRMIGYVFGLIEVITKLHIKSRGHVSDHRTKTGYKIVSTAEDNLIGLMLLWNSMEQSVTSTTTGDYYFLGLIKIALSERKVTLLKNPKKFNAKGEVQWQEEGEWWTINKMRDIIKKSKGNLIKHLIKLQEMGYVKSKKMGSSDKSGWKYSITEKDESSVSLSPTDFLNFFTPELYRNDLRLGAVRFPRGKPIEIIFPNMPVFDFFKSVLPLTPVHNNIIYYIGVQENFCGYDQGNISNEKNMFSLDHTPDFRTAINQRQIWYIMKQSELDLAVGQFQTDSPDSSLKNDSQSPGTKHFESPEQTYVRQLKVEMRRLAKLDGNGKIRKGDLIKFTSTKGMMADILEKTLEKWSLEGEIQEPFPNIYKLPE</sequence>
<protein>
    <submittedName>
        <fullName evidence="3">Uncharacterized protein</fullName>
    </submittedName>
</protein>
<dbReference type="Gene3D" id="1.10.10.10">
    <property type="entry name" value="Winged helix-like DNA-binding domain superfamily/Winged helix DNA-binding domain"/>
    <property type="match status" value="1"/>
</dbReference>
<comment type="caution">
    <text evidence="3">The sequence shown here is derived from an EMBL/GenBank/DDBJ whole genome shotgun (WGS) entry which is preliminary data.</text>
</comment>
<evidence type="ECO:0000313" key="3">
    <source>
        <dbReference type="EMBL" id="KKM94016.1"/>
    </source>
</evidence>
<evidence type="ECO:0000256" key="1">
    <source>
        <dbReference type="SAM" id="Coils"/>
    </source>
</evidence>
<reference evidence="3" key="1">
    <citation type="journal article" date="2015" name="Nature">
        <title>Complex archaea that bridge the gap between prokaryotes and eukaryotes.</title>
        <authorList>
            <person name="Spang A."/>
            <person name="Saw J.H."/>
            <person name="Jorgensen S.L."/>
            <person name="Zaremba-Niedzwiedzka K."/>
            <person name="Martijn J."/>
            <person name="Lind A.E."/>
            <person name="van Eijk R."/>
            <person name="Schleper C."/>
            <person name="Guy L."/>
            <person name="Ettema T.J."/>
        </authorList>
    </citation>
    <scope>NUCLEOTIDE SEQUENCE</scope>
</reference>
<feature type="coiled-coil region" evidence="1">
    <location>
        <begin position="7"/>
        <end position="38"/>
    </location>
</feature>
<keyword evidence="1" id="KW-0175">Coiled coil</keyword>
<evidence type="ECO:0000256" key="2">
    <source>
        <dbReference type="SAM" id="MobiDB-lite"/>
    </source>
</evidence>
<feature type="region of interest" description="Disordered" evidence="2">
    <location>
        <begin position="717"/>
        <end position="740"/>
    </location>
</feature>
<organism evidence="3">
    <name type="scientific">marine sediment metagenome</name>
    <dbReference type="NCBI Taxonomy" id="412755"/>
    <lineage>
        <taxon>unclassified sequences</taxon>
        <taxon>metagenomes</taxon>
        <taxon>ecological metagenomes</taxon>
    </lineage>
</organism>
<dbReference type="InterPro" id="IPR036388">
    <property type="entry name" value="WH-like_DNA-bd_sf"/>
</dbReference>
<dbReference type="EMBL" id="LAZR01006193">
    <property type="protein sequence ID" value="KKM94016.1"/>
    <property type="molecule type" value="Genomic_DNA"/>
</dbReference>
<feature type="compositionally biased region" description="Polar residues" evidence="2">
    <location>
        <begin position="717"/>
        <end position="733"/>
    </location>
</feature>
<gene>
    <name evidence="3" type="ORF">LCGC14_1202530</name>
</gene>
<name>A0A0F9M3R4_9ZZZZ</name>
<proteinExistence type="predicted"/>